<dbReference type="AlphaFoldDB" id="A0A023B6B8"/>
<keyword evidence="2" id="KW-0342">GTP-binding</keyword>
<name>A0A023B6B8_GRENI</name>
<keyword evidence="4" id="KW-1185">Reference proteome</keyword>
<dbReference type="InterPro" id="IPR001806">
    <property type="entry name" value="Small_GTPase"/>
</dbReference>
<proteinExistence type="predicted"/>
<dbReference type="VEuPathDB" id="CryptoDB:GNI_080900"/>
<dbReference type="PROSITE" id="PS51421">
    <property type="entry name" value="RAS"/>
    <property type="match status" value="1"/>
</dbReference>
<evidence type="ECO:0000256" key="2">
    <source>
        <dbReference type="ARBA" id="ARBA00023134"/>
    </source>
</evidence>
<accession>A0A023B6B8</accession>
<comment type="caution">
    <text evidence="3">The sequence shown here is derived from an EMBL/GenBank/DDBJ whole genome shotgun (WGS) entry which is preliminary data.</text>
</comment>
<dbReference type="SMART" id="SM00175">
    <property type="entry name" value="RAB"/>
    <property type="match status" value="1"/>
</dbReference>
<evidence type="ECO:0000256" key="1">
    <source>
        <dbReference type="ARBA" id="ARBA00022741"/>
    </source>
</evidence>
<dbReference type="RefSeq" id="XP_011134010.1">
    <property type="nucleotide sequence ID" value="XM_011135708.1"/>
</dbReference>
<organism evidence="3 4">
    <name type="scientific">Gregarina niphandrodes</name>
    <name type="common">Septate eugregarine</name>
    <dbReference type="NCBI Taxonomy" id="110365"/>
    <lineage>
        <taxon>Eukaryota</taxon>
        <taxon>Sar</taxon>
        <taxon>Alveolata</taxon>
        <taxon>Apicomplexa</taxon>
        <taxon>Conoidasida</taxon>
        <taxon>Gregarinasina</taxon>
        <taxon>Eugregarinorida</taxon>
        <taxon>Gregarinidae</taxon>
        <taxon>Gregarina</taxon>
    </lineage>
</organism>
<keyword evidence="1" id="KW-0547">Nucleotide-binding</keyword>
<dbReference type="OMA" id="DMNDTRE"/>
<dbReference type="SMART" id="SM00174">
    <property type="entry name" value="RHO"/>
    <property type="match status" value="1"/>
</dbReference>
<dbReference type="InterPro" id="IPR005225">
    <property type="entry name" value="Small_GTP-bd"/>
</dbReference>
<reference evidence="3" key="1">
    <citation type="submission" date="2013-12" db="EMBL/GenBank/DDBJ databases">
        <authorList>
            <person name="Omoto C.K."/>
            <person name="Sibley D."/>
            <person name="Venepally P."/>
            <person name="Hadjithomas M."/>
            <person name="Karamycheva S."/>
            <person name="Brunk B."/>
            <person name="Roos D."/>
            <person name="Caler E."/>
            <person name="Lorenzi H."/>
        </authorList>
    </citation>
    <scope>NUCLEOTIDE SEQUENCE</scope>
</reference>
<gene>
    <name evidence="3" type="ORF">GNI_080900</name>
</gene>
<dbReference type="EMBL" id="AFNH02000606">
    <property type="protein sequence ID" value="EZG66187.1"/>
    <property type="molecule type" value="Genomic_DNA"/>
</dbReference>
<dbReference type="eggNOG" id="KOG0078">
    <property type="taxonomic scope" value="Eukaryota"/>
</dbReference>
<dbReference type="Proteomes" id="UP000019763">
    <property type="component" value="Unassembled WGS sequence"/>
</dbReference>
<dbReference type="Gene3D" id="3.40.50.300">
    <property type="entry name" value="P-loop containing nucleotide triphosphate hydrolases"/>
    <property type="match status" value="1"/>
</dbReference>
<dbReference type="PANTHER" id="PTHR47977">
    <property type="entry name" value="RAS-RELATED PROTEIN RAB"/>
    <property type="match status" value="1"/>
</dbReference>
<dbReference type="PROSITE" id="PS51419">
    <property type="entry name" value="RAB"/>
    <property type="match status" value="1"/>
</dbReference>
<dbReference type="GO" id="GO:0005525">
    <property type="term" value="F:GTP binding"/>
    <property type="evidence" value="ECO:0007669"/>
    <property type="project" value="UniProtKB-KW"/>
</dbReference>
<protein>
    <submittedName>
        <fullName evidence="3">Small GTPase family Rab subfamily protein</fullName>
    </submittedName>
</protein>
<dbReference type="Pfam" id="PF00071">
    <property type="entry name" value="Ras"/>
    <property type="match status" value="1"/>
</dbReference>
<dbReference type="GeneID" id="22912932"/>
<dbReference type="InterPro" id="IPR027417">
    <property type="entry name" value="P-loop_NTPase"/>
</dbReference>
<evidence type="ECO:0000313" key="4">
    <source>
        <dbReference type="Proteomes" id="UP000019763"/>
    </source>
</evidence>
<dbReference type="GO" id="GO:0003924">
    <property type="term" value="F:GTPase activity"/>
    <property type="evidence" value="ECO:0007669"/>
    <property type="project" value="InterPro"/>
</dbReference>
<dbReference type="PRINTS" id="PR00449">
    <property type="entry name" value="RASTRNSFRMNG"/>
</dbReference>
<dbReference type="SMART" id="SM00173">
    <property type="entry name" value="RAS"/>
    <property type="match status" value="1"/>
</dbReference>
<dbReference type="CDD" id="cd00154">
    <property type="entry name" value="Rab"/>
    <property type="match status" value="1"/>
</dbReference>
<dbReference type="SUPFAM" id="SSF52540">
    <property type="entry name" value="P-loop containing nucleoside triphosphate hydrolases"/>
    <property type="match status" value="1"/>
</dbReference>
<evidence type="ECO:0000313" key="3">
    <source>
        <dbReference type="EMBL" id="EZG66187.1"/>
    </source>
</evidence>
<dbReference type="FunFam" id="3.40.50.300:FF:001447">
    <property type="entry name" value="Ras-related protein Rab-1B"/>
    <property type="match status" value="1"/>
</dbReference>
<dbReference type="OrthoDB" id="9989112at2759"/>
<dbReference type="NCBIfam" id="TIGR00231">
    <property type="entry name" value="small_GTP"/>
    <property type="match status" value="1"/>
</dbReference>
<sequence>MKILTVQEERIKLQIWDTAGQERFRNITPVYFRNSNGIVLVFDVSNIDSFENVTYWLACLENHGTSQKPKALVGNKIDLTKRKVSRKRAEALAVKHNIPYYETSALNNVGIDEVFE</sequence>
<dbReference type="InterPro" id="IPR050227">
    <property type="entry name" value="Rab"/>
</dbReference>